<gene>
    <name evidence="2" type="ORF">GSOID_T00032309001</name>
</gene>
<keyword evidence="1" id="KW-1133">Transmembrane helix</keyword>
<evidence type="ECO:0000313" key="2">
    <source>
        <dbReference type="EMBL" id="CBY38374.1"/>
    </source>
</evidence>
<organism evidence="2">
    <name type="scientific">Oikopleura dioica</name>
    <name type="common">Tunicate</name>
    <dbReference type="NCBI Taxonomy" id="34765"/>
    <lineage>
        <taxon>Eukaryota</taxon>
        <taxon>Metazoa</taxon>
        <taxon>Chordata</taxon>
        <taxon>Tunicata</taxon>
        <taxon>Appendicularia</taxon>
        <taxon>Copelata</taxon>
        <taxon>Oikopleuridae</taxon>
        <taxon>Oikopleura</taxon>
    </lineage>
</organism>
<evidence type="ECO:0000256" key="1">
    <source>
        <dbReference type="SAM" id="Phobius"/>
    </source>
</evidence>
<keyword evidence="1" id="KW-0472">Membrane</keyword>
<dbReference type="EMBL" id="FN655200">
    <property type="protein sequence ID" value="CBY38374.1"/>
    <property type="molecule type" value="Genomic_DNA"/>
</dbReference>
<sequence>MIFIPCGVFFLFFKSIKVICLIWYCVRRKRRTQIRRISPSFFDPPSKRNSPIWLDEGFGNRHVTLVKADPYKSEKFEQRHRSTNVLTMKHKEFDEFPEYIDAPRMYYSTPHLLDYSHSNGLHRPLSMRHIRFDEVDLYRPSSYNTKPSSPDVPSRDVYIKKRQRRMERDRRARSLDFNPDDLEDIFFEAYGNEAA</sequence>
<dbReference type="Proteomes" id="UP000011014">
    <property type="component" value="Unassembled WGS sequence"/>
</dbReference>
<keyword evidence="1" id="KW-0812">Transmembrane</keyword>
<name>E4YSD5_OIKDI</name>
<proteinExistence type="predicted"/>
<dbReference type="AlphaFoldDB" id="E4YSD5"/>
<accession>E4YSD5</accession>
<protein>
    <submittedName>
        <fullName evidence="2">Uncharacterized protein</fullName>
    </submittedName>
</protein>
<reference evidence="2" key="1">
    <citation type="journal article" date="2010" name="Science">
        <title>Plasticity of animal genome architecture unmasked by rapid evolution of a pelagic tunicate.</title>
        <authorList>
            <person name="Denoeud F."/>
            <person name="Henriet S."/>
            <person name="Mungpakdee S."/>
            <person name="Aury J.M."/>
            <person name="Da Silva C."/>
            <person name="Brinkmann H."/>
            <person name="Mikhaleva J."/>
            <person name="Olsen L.C."/>
            <person name="Jubin C."/>
            <person name="Canestro C."/>
            <person name="Bouquet J.M."/>
            <person name="Danks G."/>
            <person name="Poulain J."/>
            <person name="Campsteijn C."/>
            <person name="Adamski M."/>
            <person name="Cross I."/>
            <person name="Yadetie F."/>
            <person name="Muffato M."/>
            <person name="Louis A."/>
            <person name="Butcher S."/>
            <person name="Tsagkogeorga G."/>
            <person name="Konrad A."/>
            <person name="Singh S."/>
            <person name="Jensen M.F."/>
            <person name="Cong E.H."/>
            <person name="Eikeseth-Otteraa H."/>
            <person name="Noel B."/>
            <person name="Anthouard V."/>
            <person name="Porcel B.M."/>
            <person name="Kachouri-Lafond R."/>
            <person name="Nishino A."/>
            <person name="Ugolini M."/>
            <person name="Chourrout P."/>
            <person name="Nishida H."/>
            <person name="Aasland R."/>
            <person name="Huzurbazar S."/>
            <person name="Westhof E."/>
            <person name="Delsuc F."/>
            <person name="Lehrach H."/>
            <person name="Reinhardt R."/>
            <person name="Weissenbach J."/>
            <person name="Roy S.W."/>
            <person name="Artiguenave F."/>
            <person name="Postlethwait J.H."/>
            <person name="Manak J.R."/>
            <person name="Thompson E.M."/>
            <person name="Jaillon O."/>
            <person name="Du Pasquier L."/>
            <person name="Boudinot P."/>
            <person name="Liberles D.A."/>
            <person name="Volff J.N."/>
            <person name="Philippe H."/>
            <person name="Lenhard B."/>
            <person name="Roest Crollius H."/>
            <person name="Wincker P."/>
            <person name="Chourrout D."/>
        </authorList>
    </citation>
    <scope>NUCLEOTIDE SEQUENCE [LARGE SCALE GENOMIC DNA]</scope>
</reference>
<feature type="transmembrane region" description="Helical" evidence="1">
    <location>
        <begin position="6"/>
        <end position="26"/>
    </location>
</feature>